<accession>X0UNP1</accession>
<proteinExistence type="predicted"/>
<feature type="non-terminal residue" evidence="1">
    <location>
        <position position="46"/>
    </location>
</feature>
<dbReference type="EMBL" id="BARS01026442">
    <property type="protein sequence ID" value="GAG00897.1"/>
    <property type="molecule type" value="Genomic_DNA"/>
</dbReference>
<name>X0UNP1_9ZZZZ</name>
<reference evidence="1" key="1">
    <citation type="journal article" date="2014" name="Front. Microbiol.">
        <title>High frequency of phylogenetically diverse reductive dehalogenase-homologous genes in deep subseafloor sedimentary metagenomes.</title>
        <authorList>
            <person name="Kawai M."/>
            <person name="Futagami T."/>
            <person name="Toyoda A."/>
            <person name="Takaki Y."/>
            <person name="Nishi S."/>
            <person name="Hori S."/>
            <person name="Arai W."/>
            <person name="Tsubouchi T."/>
            <person name="Morono Y."/>
            <person name="Uchiyama I."/>
            <person name="Ito T."/>
            <person name="Fujiyama A."/>
            <person name="Inagaki F."/>
            <person name="Takami H."/>
        </authorList>
    </citation>
    <scope>NUCLEOTIDE SEQUENCE</scope>
    <source>
        <strain evidence="1">Expedition CK06-06</strain>
    </source>
</reference>
<dbReference type="AlphaFoldDB" id="X0UNP1"/>
<protein>
    <submittedName>
        <fullName evidence="1">Uncharacterized protein</fullName>
    </submittedName>
</protein>
<comment type="caution">
    <text evidence="1">The sequence shown here is derived from an EMBL/GenBank/DDBJ whole genome shotgun (WGS) entry which is preliminary data.</text>
</comment>
<gene>
    <name evidence="1" type="ORF">S01H1_41664</name>
</gene>
<organism evidence="1">
    <name type="scientific">marine sediment metagenome</name>
    <dbReference type="NCBI Taxonomy" id="412755"/>
    <lineage>
        <taxon>unclassified sequences</taxon>
        <taxon>metagenomes</taxon>
        <taxon>ecological metagenomes</taxon>
    </lineage>
</organism>
<sequence>MDCFNNDIFKKLDIQNMDETHVLKIICLGRKMLKIIFDVLDDNDKT</sequence>
<evidence type="ECO:0000313" key="1">
    <source>
        <dbReference type="EMBL" id="GAG00897.1"/>
    </source>
</evidence>